<name>A0ABX2JY93_9MYCO</name>
<gene>
    <name evidence="3" type="ORF">FEG63_12880</name>
</gene>
<evidence type="ECO:0000313" key="3">
    <source>
        <dbReference type="EMBL" id="NTY60440.1"/>
    </source>
</evidence>
<accession>A0ABX2JY93</accession>
<feature type="compositionally biased region" description="Low complexity" evidence="1">
    <location>
        <begin position="54"/>
        <end position="69"/>
    </location>
</feature>
<proteinExistence type="predicted"/>
<sequence>MGQITNVIAGGALAVAVCAAGVGVAAADPTTTPAPAPAPATSDAPTGPAPGPTSSPASPAPTSSSGAPSSPAPAPAGGPKSSMDADGTYRVGVDIVPGTYATAGPVEGSACYWKRVGGPDGQTNLDNGLTKKPQIQQIDPGDATFKTDGCQPWTLTDAQPPAAPGPLMSQLQLRHYLDQLNGMAGASGNGQLPPY</sequence>
<feature type="signal peptide" evidence="2">
    <location>
        <begin position="1"/>
        <end position="27"/>
    </location>
</feature>
<comment type="caution">
    <text evidence="3">The sequence shown here is derived from an EMBL/GenBank/DDBJ whole genome shotgun (WGS) entry which is preliminary data.</text>
</comment>
<evidence type="ECO:0000256" key="2">
    <source>
        <dbReference type="SAM" id="SignalP"/>
    </source>
</evidence>
<organism evidence="3 4">
    <name type="scientific">Mycolicibacterium sphagni</name>
    <dbReference type="NCBI Taxonomy" id="1786"/>
    <lineage>
        <taxon>Bacteria</taxon>
        <taxon>Bacillati</taxon>
        <taxon>Actinomycetota</taxon>
        <taxon>Actinomycetes</taxon>
        <taxon>Mycobacteriales</taxon>
        <taxon>Mycobacteriaceae</taxon>
        <taxon>Mycolicibacterium</taxon>
    </lineage>
</organism>
<evidence type="ECO:0008006" key="5">
    <source>
        <dbReference type="Google" id="ProtNLM"/>
    </source>
</evidence>
<protein>
    <recommendedName>
        <fullName evidence="5">Lipoprotein</fullName>
    </recommendedName>
</protein>
<dbReference type="Proteomes" id="UP000708347">
    <property type="component" value="Unassembled WGS sequence"/>
</dbReference>
<feature type="region of interest" description="Disordered" evidence="1">
    <location>
        <begin position="28"/>
        <end position="85"/>
    </location>
</feature>
<evidence type="ECO:0000256" key="1">
    <source>
        <dbReference type="SAM" id="MobiDB-lite"/>
    </source>
</evidence>
<keyword evidence="4" id="KW-1185">Reference proteome</keyword>
<dbReference type="RefSeq" id="WP_174398260.1">
    <property type="nucleotide sequence ID" value="NZ_VBSB01000008.1"/>
</dbReference>
<evidence type="ECO:0000313" key="4">
    <source>
        <dbReference type="Proteomes" id="UP000708347"/>
    </source>
</evidence>
<reference evidence="3 4" key="1">
    <citation type="submission" date="2019-05" db="EMBL/GenBank/DDBJ databases">
        <title>Mycolicibacterium sphagni ENV482 genome assembly.</title>
        <authorList>
            <person name="Chen W."/>
            <person name="Faulkner N.W."/>
            <person name="Hyman M.R."/>
        </authorList>
    </citation>
    <scope>NUCLEOTIDE SEQUENCE [LARGE SCALE GENOMIC DNA]</scope>
    <source>
        <strain evidence="3 4">ENV482</strain>
    </source>
</reference>
<keyword evidence="2" id="KW-0732">Signal</keyword>
<dbReference type="EMBL" id="VBSB01000008">
    <property type="protein sequence ID" value="NTY60440.1"/>
    <property type="molecule type" value="Genomic_DNA"/>
</dbReference>
<feature type="chain" id="PRO_5047111873" description="Lipoprotein" evidence="2">
    <location>
        <begin position="28"/>
        <end position="195"/>
    </location>
</feature>